<feature type="compositionally biased region" description="Polar residues" evidence="2">
    <location>
        <begin position="525"/>
        <end position="536"/>
    </location>
</feature>
<dbReference type="PANTHER" id="PTHR46265">
    <property type="entry name" value="RHO GTPASE-ACTIVATING PROTEIN 7"/>
    <property type="match status" value="1"/>
</dbReference>
<evidence type="ECO:0000313" key="5">
    <source>
        <dbReference type="EMBL" id="KAL1555190.1"/>
    </source>
</evidence>
<organism evidence="5 6">
    <name type="scientific">Salvia divinorum</name>
    <name type="common">Maria pastora</name>
    <name type="synonym">Diviner's sage</name>
    <dbReference type="NCBI Taxonomy" id="28513"/>
    <lineage>
        <taxon>Eukaryota</taxon>
        <taxon>Viridiplantae</taxon>
        <taxon>Streptophyta</taxon>
        <taxon>Embryophyta</taxon>
        <taxon>Tracheophyta</taxon>
        <taxon>Spermatophyta</taxon>
        <taxon>Magnoliopsida</taxon>
        <taxon>eudicotyledons</taxon>
        <taxon>Gunneridae</taxon>
        <taxon>Pentapetalae</taxon>
        <taxon>asterids</taxon>
        <taxon>lamiids</taxon>
        <taxon>Lamiales</taxon>
        <taxon>Lamiaceae</taxon>
        <taxon>Nepetoideae</taxon>
        <taxon>Mentheae</taxon>
        <taxon>Salviinae</taxon>
        <taxon>Salvia</taxon>
        <taxon>Salvia subgen. Calosphace</taxon>
    </lineage>
</organism>
<dbReference type="Pfam" id="PF00169">
    <property type="entry name" value="PH"/>
    <property type="match status" value="1"/>
</dbReference>
<dbReference type="SMART" id="SM00324">
    <property type="entry name" value="RhoGAP"/>
    <property type="match status" value="1"/>
</dbReference>
<dbReference type="EMBL" id="JBEAFC010000006">
    <property type="protein sequence ID" value="KAL1555190.1"/>
    <property type="molecule type" value="Genomic_DNA"/>
</dbReference>
<reference evidence="5 6" key="1">
    <citation type="submission" date="2024-06" db="EMBL/GenBank/DDBJ databases">
        <title>A chromosome level genome sequence of Diviner's sage (Salvia divinorum).</title>
        <authorList>
            <person name="Ford S.A."/>
            <person name="Ro D.-K."/>
            <person name="Ness R.W."/>
            <person name="Phillips M.A."/>
        </authorList>
    </citation>
    <scope>NUCLEOTIDE SEQUENCE [LARGE SCALE GENOMIC DNA]</scope>
    <source>
        <strain evidence="5">SAF-2024a</strain>
        <tissue evidence="5">Leaf</tissue>
    </source>
</reference>
<gene>
    <name evidence="5" type="ORF">AAHA92_15662</name>
</gene>
<evidence type="ECO:0000256" key="1">
    <source>
        <dbReference type="ARBA" id="ARBA00022468"/>
    </source>
</evidence>
<dbReference type="InterPro" id="IPR000198">
    <property type="entry name" value="RhoGAP_dom"/>
</dbReference>
<keyword evidence="6" id="KW-1185">Reference proteome</keyword>
<evidence type="ECO:0000259" key="3">
    <source>
        <dbReference type="PROSITE" id="PS50003"/>
    </source>
</evidence>
<keyword evidence="1" id="KW-0343">GTPase activation</keyword>
<dbReference type="Gene3D" id="1.10.555.10">
    <property type="entry name" value="Rho GTPase activation protein"/>
    <property type="match status" value="1"/>
</dbReference>
<feature type="domain" description="Rho-GAP" evidence="4">
    <location>
        <begin position="144"/>
        <end position="352"/>
    </location>
</feature>
<dbReference type="GO" id="GO:0005096">
    <property type="term" value="F:GTPase activator activity"/>
    <property type="evidence" value="ECO:0007669"/>
    <property type="project" value="UniProtKB-KW"/>
</dbReference>
<dbReference type="InterPro" id="IPR001849">
    <property type="entry name" value="PH_domain"/>
</dbReference>
<feature type="domain" description="PH" evidence="3">
    <location>
        <begin position="25"/>
        <end position="62"/>
    </location>
</feature>
<evidence type="ECO:0000256" key="2">
    <source>
        <dbReference type="SAM" id="MobiDB-lite"/>
    </source>
</evidence>
<dbReference type="PROSITE" id="PS50003">
    <property type="entry name" value="PH_DOMAIN"/>
    <property type="match status" value="1"/>
</dbReference>
<feature type="region of interest" description="Disordered" evidence="2">
    <location>
        <begin position="507"/>
        <end position="536"/>
    </location>
</feature>
<evidence type="ECO:0000259" key="4">
    <source>
        <dbReference type="PROSITE" id="PS50238"/>
    </source>
</evidence>
<comment type="caution">
    <text evidence="5">The sequence shown here is derived from an EMBL/GenBank/DDBJ whole genome shotgun (WGS) entry which is preliminary data.</text>
</comment>
<dbReference type="PROSITE" id="PS50238">
    <property type="entry name" value="RHOGAP"/>
    <property type="match status" value="1"/>
</dbReference>
<feature type="compositionally biased region" description="Basic and acidic residues" evidence="2">
    <location>
        <begin position="382"/>
        <end position="392"/>
    </location>
</feature>
<dbReference type="SUPFAM" id="SSF48350">
    <property type="entry name" value="GTPase activation domain, GAP"/>
    <property type="match status" value="1"/>
</dbReference>
<accession>A0ABD1HFJ5</accession>
<feature type="region of interest" description="Disordered" evidence="2">
    <location>
        <begin position="364"/>
        <end position="392"/>
    </location>
</feature>
<name>A0ABD1HFJ5_SALDI</name>
<evidence type="ECO:0000313" key="6">
    <source>
        <dbReference type="Proteomes" id="UP001567538"/>
    </source>
</evidence>
<dbReference type="CDD" id="cd00159">
    <property type="entry name" value="RhoGAP"/>
    <property type="match status" value="1"/>
</dbReference>
<dbReference type="SUPFAM" id="SSF50729">
    <property type="entry name" value="PH domain-like"/>
    <property type="match status" value="1"/>
</dbReference>
<dbReference type="Pfam" id="PF00620">
    <property type="entry name" value="RhoGAP"/>
    <property type="match status" value="1"/>
</dbReference>
<feature type="compositionally biased region" description="Low complexity" evidence="2">
    <location>
        <begin position="365"/>
        <end position="374"/>
    </location>
</feature>
<dbReference type="InterPro" id="IPR008936">
    <property type="entry name" value="Rho_GTPase_activation_prot"/>
</dbReference>
<proteinExistence type="predicted"/>
<dbReference type="PANTHER" id="PTHR46265:SF2">
    <property type="entry name" value="RHO GTPASE-ACTIVATING PROTEIN 7"/>
    <property type="match status" value="1"/>
</dbReference>
<dbReference type="Gene3D" id="2.30.29.30">
    <property type="entry name" value="Pleckstrin-homology domain (PH domain)/Phosphotyrosine-binding domain (PTB)"/>
    <property type="match status" value="1"/>
</dbReference>
<dbReference type="AlphaFoldDB" id="A0ABD1HFJ5"/>
<sequence length="536" mass="59430">MGRRHTEISAPLAAFERPRNVNSNTIFKSGNLLISSKGLGWKSWKKRWFILTCASLVFFKNDPSALPQHGGEANLTLGDIDLNNSGSVVVREDKKLLTVLFPDVMAEHLLLSPIMDVHPNGIIYNPRRERRSVKSLVVGRPILLPLEDIDGGPSFLEKALRFLEKYDKILYCLLEISGVFTYELNYRIKVEGILWQSADVEEVERRVQEYEQGKNEFGHDVICTMTCIHILRELPSSPVPASCCTALLEAYKVVCKESRVNAMLTVIHETFSEPNRRLLQSVLKMMHTISTHASENRMTPLLLRPLLAGECELEDDYDTNGDNSPQLLAAANAANNAQTIITTLLEEYKNAFDDDSLNRCSISAESQTDTSGSEDSSDDEHPDIKFNGYHDAENEVHLEADYGHERRHSEKLSQSSGSFSDLYDYKAIVNNDSDDGSSLHNRALSLAAINAKLNSRPLAVAGLSVNEQLGQQRAVCENAIGASSDVHGDESQRSTGDILSCVDQELHQSTPGNGMLPDKPMPKHSSLSAKKSMFSG</sequence>
<dbReference type="Proteomes" id="UP001567538">
    <property type="component" value="Unassembled WGS sequence"/>
</dbReference>
<dbReference type="InterPro" id="IPR011993">
    <property type="entry name" value="PH-like_dom_sf"/>
</dbReference>
<dbReference type="InterPro" id="IPR052799">
    <property type="entry name" value="Rho_GAP_Regulators"/>
</dbReference>
<protein>
    <submittedName>
        <fullName evidence="5">Rho GTPase-activating protein 7-like isoform X1</fullName>
    </submittedName>
</protein>